<dbReference type="InterPro" id="IPR036291">
    <property type="entry name" value="NAD(P)-bd_dom_sf"/>
</dbReference>
<organism evidence="2 3">
    <name type="scientific">Bimuria novae-zelandiae CBS 107.79</name>
    <dbReference type="NCBI Taxonomy" id="1447943"/>
    <lineage>
        <taxon>Eukaryota</taxon>
        <taxon>Fungi</taxon>
        <taxon>Dikarya</taxon>
        <taxon>Ascomycota</taxon>
        <taxon>Pezizomycotina</taxon>
        <taxon>Dothideomycetes</taxon>
        <taxon>Pleosporomycetidae</taxon>
        <taxon>Pleosporales</taxon>
        <taxon>Massarineae</taxon>
        <taxon>Didymosphaeriaceae</taxon>
        <taxon>Bimuria</taxon>
    </lineage>
</organism>
<dbReference type="InterPro" id="IPR016040">
    <property type="entry name" value="NAD(P)-bd_dom"/>
</dbReference>
<accession>A0A6A5UXM7</accession>
<protein>
    <submittedName>
        <fullName evidence="2">NAD(P)-binding protein</fullName>
    </submittedName>
</protein>
<reference evidence="2" key="1">
    <citation type="journal article" date="2020" name="Stud. Mycol.">
        <title>101 Dothideomycetes genomes: a test case for predicting lifestyles and emergence of pathogens.</title>
        <authorList>
            <person name="Haridas S."/>
            <person name="Albert R."/>
            <person name="Binder M."/>
            <person name="Bloem J."/>
            <person name="Labutti K."/>
            <person name="Salamov A."/>
            <person name="Andreopoulos B."/>
            <person name="Baker S."/>
            <person name="Barry K."/>
            <person name="Bills G."/>
            <person name="Bluhm B."/>
            <person name="Cannon C."/>
            <person name="Castanera R."/>
            <person name="Culley D."/>
            <person name="Daum C."/>
            <person name="Ezra D."/>
            <person name="Gonzalez J."/>
            <person name="Henrissat B."/>
            <person name="Kuo A."/>
            <person name="Liang C."/>
            <person name="Lipzen A."/>
            <person name="Lutzoni F."/>
            <person name="Magnuson J."/>
            <person name="Mondo S."/>
            <person name="Nolan M."/>
            <person name="Ohm R."/>
            <person name="Pangilinan J."/>
            <person name="Park H.-J."/>
            <person name="Ramirez L."/>
            <person name="Alfaro M."/>
            <person name="Sun H."/>
            <person name="Tritt A."/>
            <person name="Yoshinaga Y."/>
            <person name="Zwiers L.-H."/>
            <person name="Turgeon B."/>
            <person name="Goodwin S."/>
            <person name="Spatafora J."/>
            <person name="Crous P."/>
            <person name="Grigoriev I."/>
        </authorList>
    </citation>
    <scope>NUCLEOTIDE SEQUENCE</scope>
    <source>
        <strain evidence="2">CBS 107.79</strain>
    </source>
</reference>
<dbReference type="OrthoDB" id="10254221at2759"/>
<proteinExistence type="predicted"/>
<dbReference type="InterPro" id="IPR051606">
    <property type="entry name" value="Polyketide_Oxido-like"/>
</dbReference>
<dbReference type="Pfam" id="PF13460">
    <property type="entry name" value="NAD_binding_10"/>
    <property type="match status" value="1"/>
</dbReference>
<name>A0A6A5UXM7_9PLEO</name>
<evidence type="ECO:0000259" key="1">
    <source>
        <dbReference type="Pfam" id="PF13460"/>
    </source>
</evidence>
<dbReference type="Gene3D" id="3.40.50.720">
    <property type="entry name" value="NAD(P)-binding Rossmann-like Domain"/>
    <property type="match status" value="1"/>
</dbReference>
<feature type="domain" description="NAD(P)-binding" evidence="1">
    <location>
        <begin position="7"/>
        <end position="172"/>
    </location>
</feature>
<dbReference type="AlphaFoldDB" id="A0A6A5UXM7"/>
<dbReference type="GO" id="GO:0016646">
    <property type="term" value="F:oxidoreductase activity, acting on the CH-NH group of donors, NAD or NADP as acceptor"/>
    <property type="evidence" value="ECO:0007669"/>
    <property type="project" value="TreeGrafter"/>
</dbReference>
<dbReference type="Proteomes" id="UP000800036">
    <property type="component" value="Unassembled WGS sequence"/>
</dbReference>
<evidence type="ECO:0000313" key="3">
    <source>
        <dbReference type="Proteomes" id="UP000800036"/>
    </source>
</evidence>
<gene>
    <name evidence="2" type="ORF">BU23DRAFT_540701</name>
</gene>
<sequence>MKVLIVGATGNVGLRLVPALLTHGHNVVAYVRSAKKLELLLPEPVYRQLSVVEGDATDSAAIKRAILDFQCEAVVNSAGVAAVAPWGKSTLPEIFRAVLEGVQEAGAEQKSPLRVWFLGGLGVLQFPGAMSMISDYVPIFLAHRQNIQLLRSLSPNTVDWSMICPSTMTPESSDFSVPTKSSHARLTAGAGTPPLWQDSWLKHIPLVGKPIVAAMNANRYDTTLEQCADFIAADLETRDSQWIGAPVGIIDASK</sequence>
<dbReference type="SUPFAM" id="SSF51735">
    <property type="entry name" value="NAD(P)-binding Rossmann-fold domains"/>
    <property type="match status" value="1"/>
</dbReference>
<evidence type="ECO:0000313" key="2">
    <source>
        <dbReference type="EMBL" id="KAF1968719.1"/>
    </source>
</evidence>
<dbReference type="PANTHER" id="PTHR43355">
    <property type="entry name" value="FLAVIN REDUCTASE (NADPH)"/>
    <property type="match status" value="1"/>
</dbReference>
<keyword evidence="3" id="KW-1185">Reference proteome</keyword>
<dbReference type="EMBL" id="ML976717">
    <property type="protein sequence ID" value="KAF1968719.1"/>
    <property type="molecule type" value="Genomic_DNA"/>
</dbReference>
<dbReference type="PANTHER" id="PTHR43355:SF7">
    <property type="entry name" value="NAD(P)-BINDING DOMAIN-CONTAINING PROTEIN"/>
    <property type="match status" value="1"/>
</dbReference>